<dbReference type="InterPro" id="IPR009057">
    <property type="entry name" value="Homeodomain-like_sf"/>
</dbReference>
<accession>A0ABS7PKF8</accession>
<dbReference type="Pfam" id="PF17918">
    <property type="entry name" value="TetR_C_15"/>
    <property type="match status" value="1"/>
</dbReference>
<dbReference type="PROSITE" id="PS01081">
    <property type="entry name" value="HTH_TETR_1"/>
    <property type="match status" value="1"/>
</dbReference>
<proteinExistence type="predicted"/>
<dbReference type="PROSITE" id="PS50977">
    <property type="entry name" value="HTH_TETR_2"/>
    <property type="match status" value="1"/>
</dbReference>
<dbReference type="PRINTS" id="PR00455">
    <property type="entry name" value="HTHTETR"/>
</dbReference>
<dbReference type="InterPro" id="IPR050109">
    <property type="entry name" value="HTH-type_TetR-like_transc_reg"/>
</dbReference>
<gene>
    <name evidence="6" type="ORF">K7G82_05685</name>
</gene>
<keyword evidence="2 4" id="KW-0238">DNA-binding</keyword>
<name>A0ABS7PKF8_9SPHN</name>
<evidence type="ECO:0000256" key="3">
    <source>
        <dbReference type="ARBA" id="ARBA00023163"/>
    </source>
</evidence>
<feature type="domain" description="HTH tetR-type" evidence="5">
    <location>
        <begin position="12"/>
        <end position="72"/>
    </location>
</feature>
<organism evidence="6 7">
    <name type="scientific">Sphingomonas colocasiae</name>
    <dbReference type="NCBI Taxonomy" id="1848973"/>
    <lineage>
        <taxon>Bacteria</taxon>
        <taxon>Pseudomonadati</taxon>
        <taxon>Pseudomonadota</taxon>
        <taxon>Alphaproteobacteria</taxon>
        <taxon>Sphingomonadales</taxon>
        <taxon>Sphingomonadaceae</taxon>
        <taxon>Sphingomonas</taxon>
    </lineage>
</organism>
<keyword evidence="7" id="KW-1185">Reference proteome</keyword>
<dbReference type="Pfam" id="PF00440">
    <property type="entry name" value="TetR_N"/>
    <property type="match status" value="1"/>
</dbReference>
<evidence type="ECO:0000313" key="6">
    <source>
        <dbReference type="EMBL" id="MBY8821772.1"/>
    </source>
</evidence>
<evidence type="ECO:0000256" key="1">
    <source>
        <dbReference type="ARBA" id="ARBA00023015"/>
    </source>
</evidence>
<dbReference type="InterPro" id="IPR023772">
    <property type="entry name" value="DNA-bd_HTH_TetR-type_CS"/>
</dbReference>
<dbReference type="RefSeq" id="WP_222988858.1">
    <property type="nucleotide sequence ID" value="NZ_JAINVV010000003.1"/>
</dbReference>
<feature type="DNA-binding region" description="H-T-H motif" evidence="4">
    <location>
        <begin position="35"/>
        <end position="54"/>
    </location>
</feature>
<dbReference type="InterPro" id="IPR041669">
    <property type="entry name" value="TetR_C_15"/>
</dbReference>
<sequence length="214" mass="24031">MRRKTPIQSRAKVTSEAILEAAEIIILKDGYDKATTNYIAERAGVSIGSLYQYFPNKDSLLSALIELKVSRLANGVRIILQESMDLPLADASRRILTYLLDNFREHKVLLYSLSKQTPELVELTRNLSVEKFTHATSRALFERHAGEITVKDLDRSLNILEIAVLSNIRRYILEEPADLTDEAFIDEMVRLSMGYMKAGDALYRPSAAEGAVPA</sequence>
<dbReference type="SUPFAM" id="SSF46689">
    <property type="entry name" value="Homeodomain-like"/>
    <property type="match status" value="1"/>
</dbReference>
<reference evidence="6 7" key="1">
    <citation type="submission" date="2021-08" db="EMBL/GenBank/DDBJ databases">
        <authorList>
            <person name="Tuo L."/>
        </authorList>
    </citation>
    <scope>NUCLEOTIDE SEQUENCE [LARGE SCALE GENOMIC DNA]</scope>
    <source>
        <strain evidence="6 7">JCM 31229</strain>
    </source>
</reference>
<dbReference type="Proteomes" id="UP000706039">
    <property type="component" value="Unassembled WGS sequence"/>
</dbReference>
<protein>
    <submittedName>
        <fullName evidence="6">TetR/AcrR family transcriptional regulator</fullName>
    </submittedName>
</protein>
<dbReference type="InterPro" id="IPR001647">
    <property type="entry name" value="HTH_TetR"/>
</dbReference>
<dbReference type="EMBL" id="JAINVV010000003">
    <property type="protein sequence ID" value="MBY8821772.1"/>
    <property type="molecule type" value="Genomic_DNA"/>
</dbReference>
<dbReference type="Gene3D" id="1.10.357.10">
    <property type="entry name" value="Tetracycline Repressor, domain 2"/>
    <property type="match status" value="1"/>
</dbReference>
<comment type="caution">
    <text evidence="6">The sequence shown here is derived from an EMBL/GenBank/DDBJ whole genome shotgun (WGS) entry which is preliminary data.</text>
</comment>
<keyword evidence="3" id="KW-0804">Transcription</keyword>
<dbReference type="PANTHER" id="PTHR30055">
    <property type="entry name" value="HTH-TYPE TRANSCRIPTIONAL REGULATOR RUTR"/>
    <property type="match status" value="1"/>
</dbReference>
<evidence type="ECO:0000256" key="4">
    <source>
        <dbReference type="PROSITE-ProRule" id="PRU00335"/>
    </source>
</evidence>
<dbReference type="PANTHER" id="PTHR30055:SF234">
    <property type="entry name" value="HTH-TYPE TRANSCRIPTIONAL REGULATOR BETI"/>
    <property type="match status" value="1"/>
</dbReference>
<evidence type="ECO:0000256" key="2">
    <source>
        <dbReference type="ARBA" id="ARBA00023125"/>
    </source>
</evidence>
<evidence type="ECO:0000313" key="7">
    <source>
        <dbReference type="Proteomes" id="UP000706039"/>
    </source>
</evidence>
<keyword evidence="1" id="KW-0805">Transcription regulation</keyword>
<evidence type="ECO:0000259" key="5">
    <source>
        <dbReference type="PROSITE" id="PS50977"/>
    </source>
</evidence>